<comment type="similarity">
    <text evidence="1">Belongs to the ATP-dependent AMP-binding enzyme family.</text>
</comment>
<keyword evidence="6" id="KW-1185">Reference proteome</keyword>
<dbReference type="InterPro" id="IPR000873">
    <property type="entry name" value="AMP-dep_synth/lig_dom"/>
</dbReference>
<evidence type="ECO:0000313" key="5">
    <source>
        <dbReference type="EMBL" id="WFC93434.1"/>
    </source>
</evidence>
<gene>
    <name evidence="5" type="ORF">MBRA1_000054</name>
</gene>
<dbReference type="Proteomes" id="UP001216638">
    <property type="component" value="Chromosome 1"/>
</dbReference>
<name>A0AAF0ILW3_9BASI</name>
<dbReference type="InterPro" id="IPR045851">
    <property type="entry name" value="AMP-bd_C_sf"/>
</dbReference>
<accession>A0AAF0ILW3</accession>
<dbReference type="PROSITE" id="PS00455">
    <property type="entry name" value="AMP_BINDING"/>
    <property type="match status" value="1"/>
</dbReference>
<sequence>MAPHLTSPVPYHPARVPSGNLYDWIASNPAKLQPTDLAQWRLDGKVQTRGEIEDMAGKIAYFLRKKLGLAEDARVAVIAPNSTLYSPVILGIVKAGLTAVPLNPIYSVDELEHPVVDSDISAFFVFPPIVGNVLAVLERTKRPTTTPNGQKAIWLMDEADKVDEGKTGERDFRTALNEWLPTQKVVRPSDKVAVIVYSSGTSGEPKGVQLTHTNMKAGTETLMIHAQGDIGPHHSAIAVLPLFHIFGLNVLLFSAFLVGMKVVVVPRFDLDVFCATVQKYKVTLAMVVPPMALGLAKSPIVDKYDLSSLRIVLSGAAPLGVELGDQLERRLPNVSVTQGYGLSETTPVITITRHNEYRDHKGTCGNVLPGVYVRLVDEDGKDVADKQGANGVPGEIWVKSDIVMKGYLNNPAANEECLTPDGWFKTGDIAICKKGYLYIVDRKKELIKYKGFQVPPAELEAILHDNPDVADVAVVGVQDKEQATELPRAYIVPSASALDLDKSTPEEQAALSKRIQDWIASRVANHKQLRGGVVLIKEVPKSPSGKILRRFLRDRANAQ</sequence>
<reference evidence="5" key="1">
    <citation type="submission" date="2023-03" db="EMBL/GenBank/DDBJ databases">
        <title>Mating type loci evolution in Malassezia.</title>
        <authorList>
            <person name="Coelho M.A."/>
        </authorList>
    </citation>
    <scope>NUCLEOTIDE SEQUENCE</scope>
    <source>
        <strain evidence="5">CBS 14135</strain>
    </source>
</reference>
<dbReference type="InterPro" id="IPR042099">
    <property type="entry name" value="ANL_N_sf"/>
</dbReference>
<keyword evidence="2" id="KW-0436">Ligase</keyword>
<protein>
    <recommendedName>
        <fullName evidence="7">Acetyl-CoA synthetase-like protein</fullName>
    </recommendedName>
</protein>
<dbReference type="PANTHER" id="PTHR24096">
    <property type="entry name" value="LONG-CHAIN-FATTY-ACID--COA LIGASE"/>
    <property type="match status" value="1"/>
</dbReference>
<dbReference type="Gene3D" id="3.30.300.30">
    <property type="match status" value="1"/>
</dbReference>
<dbReference type="InterPro" id="IPR020845">
    <property type="entry name" value="AMP-binding_CS"/>
</dbReference>
<evidence type="ECO:0008006" key="7">
    <source>
        <dbReference type="Google" id="ProtNLM"/>
    </source>
</evidence>
<dbReference type="Pfam" id="PF00501">
    <property type="entry name" value="AMP-binding"/>
    <property type="match status" value="1"/>
</dbReference>
<dbReference type="InterPro" id="IPR025110">
    <property type="entry name" value="AMP-bd_C"/>
</dbReference>
<dbReference type="SUPFAM" id="SSF56801">
    <property type="entry name" value="Acetyl-CoA synthetase-like"/>
    <property type="match status" value="1"/>
</dbReference>
<dbReference type="AlphaFoldDB" id="A0AAF0ILW3"/>
<evidence type="ECO:0000259" key="4">
    <source>
        <dbReference type="Pfam" id="PF13193"/>
    </source>
</evidence>
<feature type="domain" description="AMP-binding enzyme C-terminal" evidence="4">
    <location>
        <begin position="458"/>
        <end position="546"/>
    </location>
</feature>
<dbReference type="Pfam" id="PF13193">
    <property type="entry name" value="AMP-binding_C"/>
    <property type="match status" value="1"/>
</dbReference>
<dbReference type="CDD" id="cd05911">
    <property type="entry name" value="Firefly_Luc_like"/>
    <property type="match status" value="1"/>
</dbReference>
<dbReference type="EMBL" id="CP119951">
    <property type="protein sequence ID" value="WFC93434.1"/>
    <property type="molecule type" value="Genomic_DNA"/>
</dbReference>
<evidence type="ECO:0000256" key="2">
    <source>
        <dbReference type="ARBA" id="ARBA00022598"/>
    </source>
</evidence>
<dbReference type="GO" id="GO:0016405">
    <property type="term" value="F:CoA-ligase activity"/>
    <property type="evidence" value="ECO:0007669"/>
    <property type="project" value="TreeGrafter"/>
</dbReference>
<evidence type="ECO:0000313" key="6">
    <source>
        <dbReference type="Proteomes" id="UP001216638"/>
    </source>
</evidence>
<proteinExistence type="inferred from homology"/>
<evidence type="ECO:0000259" key="3">
    <source>
        <dbReference type="Pfam" id="PF00501"/>
    </source>
</evidence>
<dbReference type="Gene3D" id="3.40.50.12780">
    <property type="entry name" value="N-terminal domain of ligase-like"/>
    <property type="match status" value="1"/>
</dbReference>
<organism evidence="5 6">
    <name type="scientific">Malassezia brasiliensis</name>
    <dbReference type="NCBI Taxonomy" id="1821822"/>
    <lineage>
        <taxon>Eukaryota</taxon>
        <taxon>Fungi</taxon>
        <taxon>Dikarya</taxon>
        <taxon>Basidiomycota</taxon>
        <taxon>Ustilaginomycotina</taxon>
        <taxon>Malasseziomycetes</taxon>
        <taxon>Malasseziales</taxon>
        <taxon>Malasseziaceae</taxon>
        <taxon>Malassezia</taxon>
    </lineage>
</organism>
<dbReference type="PANTHER" id="PTHR24096:SF149">
    <property type="entry name" value="AMP-BINDING DOMAIN-CONTAINING PROTEIN-RELATED"/>
    <property type="match status" value="1"/>
</dbReference>
<evidence type="ECO:0000256" key="1">
    <source>
        <dbReference type="ARBA" id="ARBA00006432"/>
    </source>
</evidence>
<feature type="domain" description="AMP-dependent synthetase/ligase" evidence="3">
    <location>
        <begin position="43"/>
        <end position="408"/>
    </location>
</feature>